<keyword evidence="8" id="KW-1185">Reference proteome</keyword>
<evidence type="ECO:0000313" key="8">
    <source>
        <dbReference type="Proteomes" id="UP001316189"/>
    </source>
</evidence>
<dbReference type="InterPro" id="IPR006665">
    <property type="entry name" value="OmpA-like"/>
</dbReference>
<dbReference type="InterPro" id="IPR050330">
    <property type="entry name" value="Bact_OuterMem_StrucFunc"/>
</dbReference>
<dbReference type="InterPro" id="IPR036737">
    <property type="entry name" value="OmpA-like_sf"/>
</dbReference>
<keyword evidence="2 4" id="KW-0472">Membrane</keyword>
<protein>
    <submittedName>
        <fullName evidence="7">OmpA family protein</fullName>
    </submittedName>
</protein>
<dbReference type="Pfam" id="PF00691">
    <property type="entry name" value="OmpA"/>
    <property type="match status" value="1"/>
</dbReference>
<evidence type="ECO:0000256" key="3">
    <source>
        <dbReference type="ARBA" id="ARBA00023237"/>
    </source>
</evidence>
<dbReference type="PROSITE" id="PS51257">
    <property type="entry name" value="PROKAR_LIPOPROTEIN"/>
    <property type="match status" value="1"/>
</dbReference>
<dbReference type="PANTHER" id="PTHR30329:SF21">
    <property type="entry name" value="LIPOPROTEIN YIAD-RELATED"/>
    <property type="match status" value="1"/>
</dbReference>
<keyword evidence="3" id="KW-0998">Cell outer membrane</keyword>
<dbReference type="PANTHER" id="PTHR30329">
    <property type="entry name" value="STATOR ELEMENT OF FLAGELLAR MOTOR COMPLEX"/>
    <property type="match status" value="1"/>
</dbReference>
<evidence type="ECO:0000256" key="1">
    <source>
        <dbReference type="ARBA" id="ARBA00004442"/>
    </source>
</evidence>
<gene>
    <name evidence="7" type="ORF">NP064_01685</name>
</gene>
<dbReference type="SUPFAM" id="SSF103088">
    <property type="entry name" value="OmpA-like"/>
    <property type="match status" value="1"/>
</dbReference>
<evidence type="ECO:0000256" key="5">
    <source>
        <dbReference type="SAM" id="MobiDB-lite"/>
    </source>
</evidence>
<feature type="region of interest" description="Disordered" evidence="5">
    <location>
        <begin position="357"/>
        <end position="388"/>
    </location>
</feature>
<dbReference type="RefSeq" id="WP_227568252.1">
    <property type="nucleotide sequence ID" value="NZ_CP101988.1"/>
</dbReference>
<feature type="domain" description="OmpA-like" evidence="6">
    <location>
        <begin position="240"/>
        <end position="358"/>
    </location>
</feature>
<feature type="compositionally biased region" description="Low complexity" evidence="5">
    <location>
        <begin position="357"/>
        <end position="376"/>
    </location>
</feature>
<evidence type="ECO:0000313" key="7">
    <source>
        <dbReference type="EMBL" id="UUI75657.1"/>
    </source>
</evidence>
<name>A0ABY5KYR8_9CELL</name>
<evidence type="ECO:0000256" key="2">
    <source>
        <dbReference type="ARBA" id="ARBA00023136"/>
    </source>
</evidence>
<evidence type="ECO:0000256" key="4">
    <source>
        <dbReference type="PROSITE-ProRule" id="PRU00473"/>
    </source>
</evidence>
<dbReference type="InterPro" id="IPR006664">
    <property type="entry name" value="OMP_bac"/>
</dbReference>
<proteinExistence type="predicted"/>
<evidence type="ECO:0000259" key="6">
    <source>
        <dbReference type="PROSITE" id="PS51123"/>
    </source>
</evidence>
<accession>A0ABY5KYR8</accession>
<sequence length="536" mass="54261">MHHRERPAVGLPALTPSARARAAVAGVAVALGCVACAPGEDTAPTPTQTATEAAAEAVAGPVVRSVTIDGAQVELAVGPLAVHGDVAVLRLSAPTAPPGLRMAFWEVFEGIGTAGPNGARLVDVDAGAVMTTLRDSADLPVMTRNGSPGGSATEAAEEAAGDGVEVVYAAFTVPDRDTVGVLLPQAGWFEGVPVVDAAEAGAMTVPPAELTDNEITDHAAFPLETYTEQVDGLVRARQTPTEVTVDIASDVLFAVDSADLGADAQAALAAAGAQVGAHSGGRLTIVGHTDDVADEAHNLDLSQRRAASVSQQLGALVDLSGFDVTVEGRGESEPAMAGTSAEARSLNRRVTITLVPAEEAAPAPAAPDDPAALPEATGPSAAGPDGVTVQDGANAYAVRLPQVRRVGPYLVGELELTNHGAKDLTDGVLASGVSDTRGRFDPSLQLAATNVSLLVGGSRVFPVDYVRPEADMREPLSDRVVTVDAGATRVVTVVWPDTGTTSVAVEVAPRQISAFGGVTVGGAAFRLTDIPVVDGD</sequence>
<comment type="subcellular location">
    <subcellularLocation>
        <location evidence="1">Cell outer membrane</location>
    </subcellularLocation>
</comment>
<dbReference type="PROSITE" id="PS51123">
    <property type="entry name" value="OMPA_2"/>
    <property type="match status" value="1"/>
</dbReference>
<dbReference type="Proteomes" id="UP001316189">
    <property type="component" value="Chromosome"/>
</dbReference>
<dbReference type="Gene3D" id="3.30.1330.60">
    <property type="entry name" value="OmpA-like domain"/>
    <property type="match status" value="1"/>
</dbReference>
<dbReference type="CDD" id="cd07185">
    <property type="entry name" value="OmpA_C-like"/>
    <property type="match status" value="1"/>
</dbReference>
<dbReference type="PRINTS" id="PR01021">
    <property type="entry name" value="OMPADOMAIN"/>
</dbReference>
<organism evidence="7 8">
    <name type="scientific">Cellulomonas chengniuliangii</name>
    <dbReference type="NCBI Taxonomy" id="2968084"/>
    <lineage>
        <taxon>Bacteria</taxon>
        <taxon>Bacillati</taxon>
        <taxon>Actinomycetota</taxon>
        <taxon>Actinomycetes</taxon>
        <taxon>Micrococcales</taxon>
        <taxon>Cellulomonadaceae</taxon>
        <taxon>Cellulomonas</taxon>
    </lineage>
</organism>
<reference evidence="7 8" key="1">
    <citation type="submission" date="2022-07" db="EMBL/GenBank/DDBJ databases">
        <title>Novel species in genus cellulomonas.</title>
        <authorList>
            <person name="Ye L."/>
        </authorList>
    </citation>
    <scope>NUCLEOTIDE SEQUENCE [LARGE SCALE GENOMIC DNA]</scope>
    <source>
        <strain evidence="8">zg-Y338</strain>
    </source>
</reference>
<dbReference type="EMBL" id="CP101988">
    <property type="protein sequence ID" value="UUI75657.1"/>
    <property type="molecule type" value="Genomic_DNA"/>
</dbReference>